<comment type="pathway">
    <text evidence="9">Protein modification; lipoprotein biosynthesis (signal peptide cleavage).</text>
</comment>
<keyword evidence="3 9" id="KW-0645">Protease</keyword>
<feature type="active site" evidence="9">
    <location>
        <position position="120"/>
    </location>
</feature>
<dbReference type="PRINTS" id="PR00781">
    <property type="entry name" value="LIPOSIGPTASE"/>
</dbReference>
<keyword evidence="6 9" id="KW-0378">Hydrolase</keyword>
<dbReference type="PANTHER" id="PTHR33695">
    <property type="entry name" value="LIPOPROTEIN SIGNAL PEPTIDASE"/>
    <property type="match status" value="1"/>
</dbReference>
<dbReference type="PROSITE" id="PS00855">
    <property type="entry name" value="SPASE_II"/>
    <property type="match status" value="1"/>
</dbReference>
<evidence type="ECO:0000256" key="6">
    <source>
        <dbReference type="ARBA" id="ARBA00022801"/>
    </source>
</evidence>
<dbReference type="GO" id="GO:0004190">
    <property type="term" value="F:aspartic-type endopeptidase activity"/>
    <property type="evidence" value="ECO:0007669"/>
    <property type="project" value="UniProtKB-UniRule"/>
</dbReference>
<comment type="similarity">
    <text evidence="1 9 11">Belongs to the peptidase A8 family.</text>
</comment>
<keyword evidence="8 9" id="KW-0472">Membrane</keyword>
<comment type="function">
    <text evidence="9 10">This protein specifically catalyzes the removal of signal peptides from prolipoproteins.</text>
</comment>
<proteinExistence type="inferred from homology"/>
<evidence type="ECO:0000256" key="2">
    <source>
        <dbReference type="ARBA" id="ARBA00022475"/>
    </source>
</evidence>
<keyword evidence="5 9" id="KW-0064">Aspartyl protease</keyword>
<dbReference type="UniPathway" id="UPA00665"/>
<evidence type="ECO:0000256" key="10">
    <source>
        <dbReference type="RuleBase" id="RU000594"/>
    </source>
</evidence>
<dbReference type="NCBIfam" id="TIGR00077">
    <property type="entry name" value="lspA"/>
    <property type="match status" value="1"/>
</dbReference>
<evidence type="ECO:0000256" key="11">
    <source>
        <dbReference type="RuleBase" id="RU004181"/>
    </source>
</evidence>
<evidence type="ECO:0000256" key="3">
    <source>
        <dbReference type="ARBA" id="ARBA00022670"/>
    </source>
</evidence>
<keyword evidence="2 9" id="KW-1003">Cell membrane</keyword>
<evidence type="ECO:0000313" key="12">
    <source>
        <dbReference type="EMBL" id="MBC8610287.1"/>
    </source>
</evidence>
<reference evidence="12" key="1">
    <citation type="submission" date="2020-08" db="EMBL/GenBank/DDBJ databases">
        <title>Genome public.</title>
        <authorList>
            <person name="Liu C."/>
            <person name="Sun Q."/>
        </authorList>
    </citation>
    <scope>NUCLEOTIDE SEQUENCE</scope>
    <source>
        <strain evidence="12">NSJ-15</strain>
    </source>
</reference>
<gene>
    <name evidence="9 12" type="primary">lspA</name>
    <name evidence="12" type="ORF">H8702_03995</name>
</gene>
<dbReference type="PANTHER" id="PTHR33695:SF1">
    <property type="entry name" value="LIPOPROTEIN SIGNAL PEPTIDASE"/>
    <property type="match status" value="1"/>
</dbReference>
<dbReference type="RefSeq" id="WP_154824467.1">
    <property type="nucleotide sequence ID" value="NZ_JACRTL010000001.1"/>
</dbReference>
<name>A0A8J6TYQ2_9FIRM</name>
<organism evidence="12 13">
    <name type="scientific">Massiliimalia timonensis</name>
    <dbReference type="NCBI Taxonomy" id="1987501"/>
    <lineage>
        <taxon>Bacteria</taxon>
        <taxon>Bacillati</taxon>
        <taxon>Bacillota</taxon>
        <taxon>Clostridia</taxon>
        <taxon>Eubacteriales</taxon>
        <taxon>Oscillospiraceae</taxon>
        <taxon>Massiliimalia</taxon>
    </lineage>
</organism>
<accession>A0A8J6TYQ2</accession>
<dbReference type="HAMAP" id="MF_00161">
    <property type="entry name" value="LspA"/>
    <property type="match status" value="1"/>
</dbReference>
<dbReference type="GO" id="GO:0006508">
    <property type="term" value="P:proteolysis"/>
    <property type="evidence" value="ECO:0007669"/>
    <property type="project" value="UniProtKB-KW"/>
</dbReference>
<comment type="subcellular location">
    <subcellularLocation>
        <location evidence="9">Cell membrane</location>
        <topology evidence="9">Multi-pass membrane protein</topology>
    </subcellularLocation>
</comment>
<comment type="catalytic activity">
    <reaction evidence="9 10">
        <text>Release of signal peptides from bacterial membrane prolipoproteins. Hydrolyzes -Xaa-Yaa-Zaa-|-(S,diacylglyceryl)Cys-, in which Xaa is hydrophobic (preferably Leu), and Yaa (Ala or Ser) and Zaa (Gly or Ala) have small, neutral side chains.</text>
        <dbReference type="EC" id="3.4.23.36"/>
    </reaction>
</comment>
<dbReference type="InterPro" id="IPR001872">
    <property type="entry name" value="Peptidase_A8"/>
</dbReference>
<evidence type="ECO:0000256" key="1">
    <source>
        <dbReference type="ARBA" id="ARBA00006139"/>
    </source>
</evidence>
<dbReference type="Proteomes" id="UP000632659">
    <property type="component" value="Unassembled WGS sequence"/>
</dbReference>
<evidence type="ECO:0000256" key="7">
    <source>
        <dbReference type="ARBA" id="ARBA00022989"/>
    </source>
</evidence>
<dbReference type="Pfam" id="PF01252">
    <property type="entry name" value="Peptidase_A8"/>
    <property type="match status" value="1"/>
</dbReference>
<feature type="transmembrane region" description="Helical" evidence="9">
    <location>
        <begin position="130"/>
        <end position="152"/>
    </location>
</feature>
<protein>
    <recommendedName>
        <fullName evidence="9">Lipoprotein signal peptidase</fullName>
        <ecNumber evidence="9">3.4.23.36</ecNumber>
    </recommendedName>
    <alternativeName>
        <fullName evidence="9">Prolipoprotein signal peptidase</fullName>
    </alternativeName>
    <alternativeName>
        <fullName evidence="9">Signal peptidase II</fullName>
        <shortName evidence="9">SPase II</shortName>
    </alternativeName>
</protein>
<evidence type="ECO:0000256" key="4">
    <source>
        <dbReference type="ARBA" id="ARBA00022692"/>
    </source>
</evidence>
<evidence type="ECO:0000313" key="13">
    <source>
        <dbReference type="Proteomes" id="UP000632659"/>
    </source>
</evidence>
<keyword evidence="7 9" id="KW-1133">Transmembrane helix</keyword>
<sequence>MNIIKKHLNYFVLFAALVAIGLDQLFKYLAIQFLSGIETLPLINGVLNLTYLENRGAAFGIFQGKKFLLVGITGLLILGLIVLLLAGRIRSTMLMWAVGLIIGGGIGNLIDRIFRGYVVDYVHVRFIQFPIFNFADCLVVIGTIMIIIYFLFIEGRKKTDEKTQETSK</sequence>
<evidence type="ECO:0000256" key="8">
    <source>
        <dbReference type="ARBA" id="ARBA00023136"/>
    </source>
</evidence>
<feature type="transmembrane region" description="Helical" evidence="9">
    <location>
        <begin position="67"/>
        <end position="86"/>
    </location>
</feature>
<evidence type="ECO:0000256" key="9">
    <source>
        <dbReference type="HAMAP-Rule" id="MF_00161"/>
    </source>
</evidence>
<feature type="transmembrane region" description="Helical" evidence="9">
    <location>
        <begin position="7"/>
        <end position="26"/>
    </location>
</feature>
<evidence type="ECO:0000256" key="5">
    <source>
        <dbReference type="ARBA" id="ARBA00022750"/>
    </source>
</evidence>
<feature type="active site" evidence="9">
    <location>
        <position position="136"/>
    </location>
</feature>
<dbReference type="AlphaFoldDB" id="A0A8J6TYQ2"/>
<keyword evidence="13" id="KW-1185">Reference proteome</keyword>
<feature type="transmembrane region" description="Helical" evidence="9">
    <location>
        <begin position="93"/>
        <end position="110"/>
    </location>
</feature>
<keyword evidence="4 9" id="KW-0812">Transmembrane</keyword>
<comment type="caution">
    <text evidence="12">The sequence shown here is derived from an EMBL/GenBank/DDBJ whole genome shotgun (WGS) entry which is preliminary data.</text>
</comment>
<dbReference type="EC" id="3.4.23.36" evidence="9"/>
<dbReference type="EMBL" id="JACRTL010000001">
    <property type="protein sequence ID" value="MBC8610287.1"/>
    <property type="molecule type" value="Genomic_DNA"/>
</dbReference>
<dbReference type="GO" id="GO:0005886">
    <property type="term" value="C:plasma membrane"/>
    <property type="evidence" value="ECO:0007669"/>
    <property type="project" value="UniProtKB-SubCell"/>
</dbReference>